<protein>
    <submittedName>
        <fullName evidence="7">Putative hydroxymethylpyrimidine transporter CytX</fullName>
    </submittedName>
</protein>
<evidence type="ECO:0000256" key="3">
    <source>
        <dbReference type="ARBA" id="ARBA00022692"/>
    </source>
</evidence>
<dbReference type="Pfam" id="PF02133">
    <property type="entry name" value="Transp_cyt_pur"/>
    <property type="match status" value="1"/>
</dbReference>
<dbReference type="OrthoDB" id="9780088at2"/>
<feature type="transmembrane region" description="Helical" evidence="6">
    <location>
        <begin position="40"/>
        <end position="64"/>
    </location>
</feature>
<reference evidence="8" key="1">
    <citation type="submission" date="2016-10" db="EMBL/GenBank/DDBJ databases">
        <authorList>
            <person name="Varghese N."/>
            <person name="Submissions S."/>
        </authorList>
    </citation>
    <scope>NUCLEOTIDE SEQUENCE [LARGE SCALE GENOMIC DNA]</scope>
    <source>
        <strain evidence="8">DSM 23256</strain>
    </source>
</reference>
<evidence type="ECO:0000256" key="6">
    <source>
        <dbReference type="SAM" id="Phobius"/>
    </source>
</evidence>
<dbReference type="GO" id="GO:0005886">
    <property type="term" value="C:plasma membrane"/>
    <property type="evidence" value="ECO:0007669"/>
    <property type="project" value="TreeGrafter"/>
</dbReference>
<dbReference type="STRING" id="1123285.SAMN05660235_01771"/>
<feature type="transmembrane region" description="Helical" evidence="6">
    <location>
        <begin position="251"/>
        <end position="272"/>
    </location>
</feature>
<feature type="transmembrane region" description="Helical" evidence="6">
    <location>
        <begin position="349"/>
        <end position="368"/>
    </location>
</feature>
<evidence type="ECO:0000256" key="1">
    <source>
        <dbReference type="ARBA" id="ARBA00004141"/>
    </source>
</evidence>
<dbReference type="Proteomes" id="UP000243333">
    <property type="component" value="Unassembled WGS sequence"/>
</dbReference>
<evidence type="ECO:0000256" key="2">
    <source>
        <dbReference type="ARBA" id="ARBA00008974"/>
    </source>
</evidence>
<gene>
    <name evidence="7" type="ORF">SAMN05660235_01771</name>
</gene>
<feature type="transmembrane region" description="Helical" evidence="6">
    <location>
        <begin position="12"/>
        <end position="34"/>
    </location>
</feature>
<keyword evidence="4 6" id="KW-1133">Transmembrane helix</keyword>
<proteinExistence type="inferred from homology"/>
<dbReference type="PANTHER" id="PTHR30569:SF0">
    <property type="entry name" value="CYTOSINE PERMEASE"/>
    <property type="match status" value="1"/>
</dbReference>
<evidence type="ECO:0000313" key="8">
    <source>
        <dbReference type="Proteomes" id="UP000243333"/>
    </source>
</evidence>
<dbReference type="EMBL" id="FNBU01000012">
    <property type="protein sequence ID" value="SDF48791.1"/>
    <property type="molecule type" value="Genomic_DNA"/>
</dbReference>
<feature type="transmembrane region" description="Helical" evidence="6">
    <location>
        <begin position="122"/>
        <end position="139"/>
    </location>
</feature>
<sequence>MMNDNNTLQFKHFLFLWFGAAVSVAEILAGGLLVPLGFTAGIAAIILGHFIGTTLLVMGGIIGTRERIPAIESTRISFGAYGTTLFSVLNVLQLIGWTAIMIISAAKSANEITKMLWQFDYFALWCIIIGGLIFLWIALGREGGWKKVNMAAVLLLFGLTIMLSAMVFKDISILTKVPAGGMPFSEAVELSVVMPLSWLPLIADYTRFAQQAKNAAWGSWLGYFLGSCWMYTIGLAAAISTGKADPTDIMLAANLGFAALGIIVLSTVTTTFMDAYSAGVSFTNLRPGLNEKLVALVITVVGTLLALVADMEQYEVFLLAIGSVFAPLYAILLTDYFIRKKRSINPQLLANWGALAVWAIGVALYYWFLKLDLVFGATIPVMFATGLLYLVTGGYIDKWVYCKKTPKPCCG</sequence>
<feature type="transmembrane region" description="Helical" evidence="6">
    <location>
        <begin position="293"/>
        <end position="311"/>
    </location>
</feature>
<dbReference type="Gene3D" id="1.10.4160.10">
    <property type="entry name" value="Hydantoin permease"/>
    <property type="match status" value="1"/>
</dbReference>
<feature type="transmembrane region" description="Helical" evidence="6">
    <location>
        <begin position="151"/>
        <end position="168"/>
    </location>
</feature>
<accession>A0A1G7LH94</accession>
<evidence type="ECO:0000313" key="7">
    <source>
        <dbReference type="EMBL" id="SDF48791.1"/>
    </source>
</evidence>
<feature type="transmembrane region" description="Helical" evidence="6">
    <location>
        <begin position="76"/>
        <end position="102"/>
    </location>
</feature>
<dbReference type="AlphaFoldDB" id="A0A1G7LH94"/>
<dbReference type="InterPro" id="IPR030191">
    <property type="entry name" value="CodB"/>
</dbReference>
<dbReference type="InterPro" id="IPR001248">
    <property type="entry name" value="Pur-cyt_permease"/>
</dbReference>
<dbReference type="PANTHER" id="PTHR30569">
    <property type="entry name" value="CYTOSINE TRANSPORTER CODB"/>
    <property type="match status" value="1"/>
</dbReference>
<comment type="subcellular location">
    <subcellularLocation>
        <location evidence="1">Membrane</location>
        <topology evidence="1">Multi-pass membrane protein</topology>
    </subcellularLocation>
</comment>
<keyword evidence="3 6" id="KW-0812">Transmembrane</keyword>
<dbReference type="InterPro" id="IPR012732">
    <property type="entry name" value="Thia_CytX"/>
</dbReference>
<evidence type="ECO:0000256" key="4">
    <source>
        <dbReference type="ARBA" id="ARBA00022989"/>
    </source>
</evidence>
<keyword evidence="5 6" id="KW-0472">Membrane</keyword>
<keyword evidence="8" id="KW-1185">Reference proteome</keyword>
<dbReference type="NCBIfam" id="TIGR02358">
    <property type="entry name" value="thia_cytX"/>
    <property type="match status" value="1"/>
</dbReference>
<feature type="transmembrane region" description="Helical" evidence="6">
    <location>
        <begin position="220"/>
        <end position="239"/>
    </location>
</feature>
<feature type="transmembrane region" description="Helical" evidence="6">
    <location>
        <begin position="317"/>
        <end position="337"/>
    </location>
</feature>
<evidence type="ECO:0000256" key="5">
    <source>
        <dbReference type="ARBA" id="ARBA00023136"/>
    </source>
</evidence>
<organism evidence="7 8">
    <name type="scientific">Sporolituus thermophilus DSM 23256</name>
    <dbReference type="NCBI Taxonomy" id="1123285"/>
    <lineage>
        <taxon>Bacteria</taxon>
        <taxon>Bacillati</taxon>
        <taxon>Bacillota</taxon>
        <taxon>Negativicutes</taxon>
        <taxon>Selenomonadales</taxon>
        <taxon>Sporomusaceae</taxon>
        <taxon>Sporolituus</taxon>
    </lineage>
</organism>
<name>A0A1G7LH94_9FIRM</name>
<feature type="transmembrane region" description="Helical" evidence="6">
    <location>
        <begin position="374"/>
        <end position="396"/>
    </location>
</feature>
<comment type="similarity">
    <text evidence="2">Belongs to the purine-cytosine permease (2.A.39) family.</text>
</comment>
<dbReference type="GO" id="GO:0015209">
    <property type="term" value="F:cytosine transmembrane transporter activity"/>
    <property type="evidence" value="ECO:0007669"/>
    <property type="project" value="InterPro"/>
</dbReference>